<proteinExistence type="predicted"/>
<comment type="caution">
    <text evidence="1">The sequence shown here is derived from an EMBL/GenBank/DDBJ whole genome shotgun (WGS) entry which is preliminary data.</text>
</comment>
<feature type="non-terminal residue" evidence="1">
    <location>
        <position position="82"/>
    </location>
</feature>
<protein>
    <recommendedName>
        <fullName evidence="3">RHS repeat-associated core domain-containing protein</fullName>
    </recommendedName>
</protein>
<organism evidence="1 2">
    <name type="scientific">Niveispirillum lacus</name>
    <dbReference type="NCBI Taxonomy" id="1981099"/>
    <lineage>
        <taxon>Bacteria</taxon>
        <taxon>Pseudomonadati</taxon>
        <taxon>Pseudomonadota</taxon>
        <taxon>Alphaproteobacteria</taxon>
        <taxon>Rhodospirillales</taxon>
        <taxon>Azospirillaceae</taxon>
        <taxon>Niveispirillum</taxon>
    </lineage>
</organism>
<evidence type="ECO:0008006" key="3">
    <source>
        <dbReference type="Google" id="ProtNLM"/>
    </source>
</evidence>
<evidence type="ECO:0000313" key="2">
    <source>
        <dbReference type="Proteomes" id="UP000216998"/>
    </source>
</evidence>
<dbReference type="NCBIfam" id="TIGR03696">
    <property type="entry name" value="Rhs_assc_core"/>
    <property type="match status" value="1"/>
</dbReference>
<dbReference type="EMBL" id="NOXU01000022">
    <property type="protein sequence ID" value="OYQ36556.1"/>
    <property type="molecule type" value="Genomic_DNA"/>
</dbReference>
<reference evidence="1 2" key="1">
    <citation type="submission" date="2017-07" db="EMBL/GenBank/DDBJ databases">
        <title>Niveispirillum cyanobacteriorum sp. nov., isolated from cyanobacterial aggregates in a eutrophic lake.</title>
        <authorList>
            <person name="Cai H."/>
        </authorList>
    </citation>
    <scope>NUCLEOTIDE SEQUENCE [LARGE SCALE GENOMIC DNA]</scope>
    <source>
        <strain evidence="2">TH1-14</strain>
    </source>
</reference>
<accession>A0A255Z521</accession>
<dbReference type="Gene3D" id="2.180.10.10">
    <property type="entry name" value="RHS repeat-associated core"/>
    <property type="match status" value="1"/>
</dbReference>
<gene>
    <name evidence="1" type="ORF">CHU95_04920</name>
</gene>
<evidence type="ECO:0000313" key="1">
    <source>
        <dbReference type="EMBL" id="OYQ36556.1"/>
    </source>
</evidence>
<dbReference type="InterPro" id="IPR022385">
    <property type="entry name" value="Rhs_assc_core"/>
</dbReference>
<dbReference type="Proteomes" id="UP000216998">
    <property type="component" value="Unassembled WGS sequence"/>
</dbReference>
<dbReference type="AlphaFoldDB" id="A0A255Z521"/>
<dbReference type="RefSeq" id="WP_207762378.1">
    <property type="nucleotide sequence ID" value="NZ_NOXU01000022.1"/>
</dbReference>
<keyword evidence="2" id="KW-1185">Reference proteome</keyword>
<name>A0A255Z521_9PROT</name>
<sequence>MAIHSPSGGLIRLLPNRQGSVIGWLRPDGKLGGAYTYDAYGNSAQAGAAGPSFRYAGMRFDAETGLYHTSNRAYDPVDGRWM</sequence>